<evidence type="ECO:0000313" key="1">
    <source>
        <dbReference type="EMBL" id="AHI57669.1"/>
    </source>
</evidence>
<dbReference type="EMBL" id="CP006720">
    <property type="protein sequence ID" value="AHI57669.1"/>
    <property type="molecule type" value="Genomic_DNA"/>
</dbReference>
<dbReference type="OrthoDB" id="390363at2"/>
<dbReference type="RefSeq" id="WP_025317062.1">
    <property type="nucleotide sequence ID" value="NZ_CP002082.1"/>
</dbReference>
<dbReference type="Proteomes" id="UP000019260">
    <property type="component" value="Chromosome"/>
</dbReference>
<keyword evidence="2" id="KW-1185">Reference proteome</keyword>
<evidence type="ECO:0000313" key="2">
    <source>
        <dbReference type="Proteomes" id="UP000019260"/>
    </source>
</evidence>
<sequence>MYNSHFLTSQDIEIVIKKSYQPNADDAWPLTTPLVNLWKTADHGNLNYAYVWISKSNNSLLTVDNSKSVAGTHITFKIS</sequence>
<gene>
    <name evidence="1" type="ORF">P344_01520</name>
</gene>
<accession>W0GNR1</accession>
<dbReference type="KEGG" id="smir:SMM_0247"/>
<protein>
    <submittedName>
        <fullName evidence="1">Uncharacterized protein</fullName>
    </submittedName>
</protein>
<dbReference type="AlphaFoldDB" id="W0GNR1"/>
<reference evidence="1 2" key="1">
    <citation type="submission" date="2013-09" db="EMBL/GenBank/DDBJ databases">
        <title>Complete genome sequence of Spiroplasma mirum suckling mouse cataract agent.</title>
        <authorList>
            <person name="Landry C.A."/>
            <person name="Bastian F.O."/>
            <person name="Thune R.L."/>
        </authorList>
    </citation>
    <scope>NUCLEOTIDE SEQUENCE [LARGE SCALE GENOMIC DNA]</scope>
    <source>
        <strain evidence="1 2">SMCA</strain>
    </source>
</reference>
<dbReference type="HOGENOM" id="CLU_2604295_0_0_14"/>
<name>W0GNR1_9MOLU</name>
<proteinExistence type="predicted"/>
<dbReference type="KEGG" id="smia:P344_01520"/>
<dbReference type="PATRIC" id="fig|838561.3.peg.286"/>
<organism evidence="1 2">
    <name type="scientific">Spiroplasma mirum ATCC 29335</name>
    <dbReference type="NCBI Taxonomy" id="838561"/>
    <lineage>
        <taxon>Bacteria</taxon>
        <taxon>Bacillati</taxon>
        <taxon>Mycoplasmatota</taxon>
        <taxon>Mollicutes</taxon>
        <taxon>Entomoplasmatales</taxon>
        <taxon>Spiroplasmataceae</taxon>
        <taxon>Spiroplasma</taxon>
    </lineage>
</organism>